<reference evidence="14" key="1">
    <citation type="journal article" date="2023" name="Microbiol Resour">
        <title>Genome Sequences of Rhodoplanes serenus and Two Thermotolerant Strains, Rhodoplanes tepidamans and 'Rhodoplanes cryptolactis,' Further Refine the Genus.</title>
        <authorList>
            <person name="Rayyan A.A."/>
            <person name="Kyndt J.A."/>
        </authorList>
    </citation>
    <scope>NUCLEOTIDE SEQUENCE</scope>
    <source>
        <strain evidence="14">DSM 9987</strain>
    </source>
</reference>
<evidence type="ECO:0000313" key="15">
    <source>
        <dbReference type="Proteomes" id="UP001165652"/>
    </source>
</evidence>
<feature type="transmembrane region" description="Helical" evidence="11">
    <location>
        <begin position="12"/>
        <end position="36"/>
    </location>
</feature>
<feature type="domain" description="Histidine kinase" evidence="12">
    <location>
        <begin position="244"/>
        <end position="514"/>
    </location>
</feature>
<feature type="transmembrane region" description="Helical" evidence="11">
    <location>
        <begin position="162"/>
        <end position="181"/>
    </location>
</feature>
<dbReference type="SMART" id="SM00388">
    <property type="entry name" value="HisKA"/>
    <property type="match status" value="1"/>
</dbReference>
<dbReference type="PROSITE" id="PS50109">
    <property type="entry name" value="HIS_KIN"/>
    <property type="match status" value="1"/>
</dbReference>
<evidence type="ECO:0000259" key="12">
    <source>
        <dbReference type="PROSITE" id="PS50109"/>
    </source>
</evidence>
<dbReference type="Pfam" id="PF02518">
    <property type="entry name" value="HATPase_c"/>
    <property type="match status" value="1"/>
</dbReference>
<dbReference type="InterPro" id="IPR005467">
    <property type="entry name" value="His_kinase_dom"/>
</dbReference>
<evidence type="ECO:0000256" key="9">
    <source>
        <dbReference type="ARBA" id="ARBA00023012"/>
    </source>
</evidence>
<dbReference type="InterPro" id="IPR036890">
    <property type="entry name" value="HATPase_C_sf"/>
</dbReference>
<dbReference type="SMART" id="SM00304">
    <property type="entry name" value="HAMP"/>
    <property type="match status" value="1"/>
</dbReference>
<dbReference type="CDD" id="cd00075">
    <property type="entry name" value="HATPase"/>
    <property type="match status" value="1"/>
</dbReference>
<evidence type="ECO:0000256" key="8">
    <source>
        <dbReference type="ARBA" id="ARBA00022989"/>
    </source>
</evidence>
<evidence type="ECO:0000256" key="5">
    <source>
        <dbReference type="ARBA" id="ARBA00022679"/>
    </source>
</evidence>
<dbReference type="Gene3D" id="6.10.340.10">
    <property type="match status" value="1"/>
</dbReference>
<comment type="catalytic activity">
    <reaction evidence="1">
        <text>ATP + protein L-histidine = ADP + protein N-phospho-L-histidine.</text>
        <dbReference type="EC" id="2.7.13.3"/>
    </reaction>
</comment>
<dbReference type="Pfam" id="PF00672">
    <property type="entry name" value="HAMP"/>
    <property type="match status" value="1"/>
</dbReference>
<dbReference type="SUPFAM" id="SSF55874">
    <property type="entry name" value="ATPase domain of HSP90 chaperone/DNA topoisomerase II/histidine kinase"/>
    <property type="match status" value="2"/>
</dbReference>
<dbReference type="Pfam" id="PF00512">
    <property type="entry name" value="HisKA"/>
    <property type="match status" value="1"/>
</dbReference>
<evidence type="ECO:0000256" key="11">
    <source>
        <dbReference type="SAM" id="Phobius"/>
    </source>
</evidence>
<comment type="caution">
    <text evidence="14">The sequence shown here is derived from an EMBL/GenBank/DDBJ whole genome shotgun (WGS) entry which is preliminary data.</text>
</comment>
<keyword evidence="6 11" id="KW-0812">Transmembrane</keyword>
<sequence length="516" mass="54788">MTALAKLLKTTAFRLTLLYLLVMALFAAFLLGYFALNTRRLMNEQIVRTVDNEIEELTGQYEAAGLRRLVHIVESRANQPGSSLYLVTTPTGAGVAGNVASLEPGVIERTGWVETSYRRLEEPDGGEHIAVVKVTALPGGFRLLVGRDLAEREHMFRIVATAGRWSVAIVLVLGLVGGVFVSQRVLRRIDAMTDKARLIMAGDLSGRLPVGGSGDELDRLATSLNTMLERIETLLRGLKEVTDNVAHDLKTPLTRLRNLSEAALRHATSEADYRQALEAVIEESDGLIRTFESLLMIARAESGEPRADMVVFDAAAIARDVGELYEPLAEEKGLALRVEAAETVAVRANRELIGQALANLIDNAIKYAAEAEPAAARLPVPAAAEAVSADVGAGPAGPVPAGAGEIEPAAGTGARLLLDAPPMFPAAPADVVVSAAVVGDRVELAVADRGPGIAPEDRARVLERFVRLEKSRSKPGSGLGLSLASAIARLHGGELRLEDNAPGLRVVLSLPRPAPA</sequence>
<dbReference type="SMART" id="SM00387">
    <property type="entry name" value="HATPase_c"/>
    <property type="match status" value="1"/>
</dbReference>
<dbReference type="InterPro" id="IPR050428">
    <property type="entry name" value="TCS_sensor_his_kinase"/>
</dbReference>
<keyword evidence="15" id="KW-1185">Reference proteome</keyword>
<evidence type="ECO:0000256" key="1">
    <source>
        <dbReference type="ARBA" id="ARBA00000085"/>
    </source>
</evidence>
<evidence type="ECO:0000256" key="10">
    <source>
        <dbReference type="ARBA" id="ARBA00023136"/>
    </source>
</evidence>
<reference evidence="14" key="2">
    <citation type="submission" date="2023-02" db="EMBL/GenBank/DDBJ databases">
        <authorList>
            <person name="Rayyan A."/>
            <person name="Meyer T."/>
            <person name="Kyndt J.A."/>
        </authorList>
    </citation>
    <scope>NUCLEOTIDE SEQUENCE</scope>
    <source>
        <strain evidence="14">DSM 9987</strain>
    </source>
</reference>
<name>A0ABT5JGD0_RHOTP</name>
<evidence type="ECO:0000256" key="6">
    <source>
        <dbReference type="ARBA" id="ARBA00022692"/>
    </source>
</evidence>
<keyword evidence="9" id="KW-0902">Two-component regulatory system</keyword>
<feature type="domain" description="HAMP" evidence="13">
    <location>
        <begin position="183"/>
        <end position="236"/>
    </location>
</feature>
<dbReference type="PRINTS" id="PR00344">
    <property type="entry name" value="BCTRLSENSOR"/>
</dbReference>
<protein>
    <recommendedName>
        <fullName evidence="3">histidine kinase</fullName>
        <ecNumber evidence="3">2.7.13.3</ecNumber>
    </recommendedName>
</protein>
<dbReference type="Gene3D" id="1.10.287.130">
    <property type="match status" value="1"/>
</dbReference>
<dbReference type="PROSITE" id="PS50885">
    <property type="entry name" value="HAMP"/>
    <property type="match status" value="1"/>
</dbReference>
<keyword evidence="5" id="KW-0808">Transferase</keyword>
<dbReference type="CDD" id="cd06225">
    <property type="entry name" value="HAMP"/>
    <property type="match status" value="1"/>
</dbReference>
<dbReference type="Proteomes" id="UP001165652">
    <property type="component" value="Unassembled WGS sequence"/>
</dbReference>
<organism evidence="14 15">
    <name type="scientific">Rhodoplanes tepidamans</name>
    <name type="common">Rhodoplanes cryptolactis</name>
    <dbReference type="NCBI Taxonomy" id="200616"/>
    <lineage>
        <taxon>Bacteria</taxon>
        <taxon>Pseudomonadati</taxon>
        <taxon>Pseudomonadota</taxon>
        <taxon>Alphaproteobacteria</taxon>
        <taxon>Hyphomicrobiales</taxon>
        <taxon>Nitrobacteraceae</taxon>
        <taxon>Rhodoplanes</taxon>
    </lineage>
</organism>
<dbReference type="CDD" id="cd00082">
    <property type="entry name" value="HisKA"/>
    <property type="match status" value="1"/>
</dbReference>
<dbReference type="Gene3D" id="3.30.565.10">
    <property type="entry name" value="Histidine kinase-like ATPase, C-terminal domain"/>
    <property type="match status" value="1"/>
</dbReference>
<gene>
    <name evidence="14" type="ORF">PQJ73_23500</name>
</gene>
<keyword evidence="8 11" id="KW-1133">Transmembrane helix</keyword>
<accession>A0ABT5JGD0</accession>
<evidence type="ECO:0000256" key="3">
    <source>
        <dbReference type="ARBA" id="ARBA00012438"/>
    </source>
</evidence>
<dbReference type="InterPro" id="IPR003594">
    <property type="entry name" value="HATPase_dom"/>
</dbReference>
<evidence type="ECO:0000256" key="7">
    <source>
        <dbReference type="ARBA" id="ARBA00022777"/>
    </source>
</evidence>
<proteinExistence type="predicted"/>
<dbReference type="InterPro" id="IPR004358">
    <property type="entry name" value="Sig_transdc_His_kin-like_C"/>
</dbReference>
<evidence type="ECO:0000256" key="4">
    <source>
        <dbReference type="ARBA" id="ARBA00022553"/>
    </source>
</evidence>
<evidence type="ECO:0000256" key="2">
    <source>
        <dbReference type="ARBA" id="ARBA00004370"/>
    </source>
</evidence>
<dbReference type="PANTHER" id="PTHR45436">
    <property type="entry name" value="SENSOR HISTIDINE KINASE YKOH"/>
    <property type="match status" value="1"/>
</dbReference>
<dbReference type="InterPro" id="IPR036097">
    <property type="entry name" value="HisK_dim/P_sf"/>
</dbReference>
<dbReference type="GO" id="GO:0016301">
    <property type="term" value="F:kinase activity"/>
    <property type="evidence" value="ECO:0007669"/>
    <property type="project" value="UniProtKB-KW"/>
</dbReference>
<comment type="subcellular location">
    <subcellularLocation>
        <location evidence="2">Membrane</location>
    </subcellularLocation>
</comment>
<evidence type="ECO:0000259" key="13">
    <source>
        <dbReference type="PROSITE" id="PS50885"/>
    </source>
</evidence>
<dbReference type="InterPro" id="IPR003661">
    <property type="entry name" value="HisK_dim/P_dom"/>
</dbReference>
<evidence type="ECO:0000313" key="14">
    <source>
        <dbReference type="EMBL" id="MDC7788666.1"/>
    </source>
</evidence>
<keyword evidence="10 11" id="KW-0472">Membrane</keyword>
<dbReference type="InterPro" id="IPR003660">
    <property type="entry name" value="HAMP_dom"/>
</dbReference>
<dbReference type="SUPFAM" id="SSF47384">
    <property type="entry name" value="Homodimeric domain of signal transducing histidine kinase"/>
    <property type="match status" value="1"/>
</dbReference>
<dbReference type="PANTHER" id="PTHR45436:SF8">
    <property type="entry name" value="HISTIDINE KINASE"/>
    <property type="match status" value="1"/>
</dbReference>
<dbReference type="RefSeq" id="WP_272779498.1">
    <property type="nucleotide sequence ID" value="NZ_JAQQLI010000049.1"/>
</dbReference>
<dbReference type="EC" id="2.7.13.3" evidence="3"/>
<keyword evidence="4" id="KW-0597">Phosphoprotein</keyword>
<dbReference type="SUPFAM" id="SSF158472">
    <property type="entry name" value="HAMP domain-like"/>
    <property type="match status" value="1"/>
</dbReference>
<dbReference type="EMBL" id="JAQQLI010000049">
    <property type="protein sequence ID" value="MDC7788666.1"/>
    <property type="molecule type" value="Genomic_DNA"/>
</dbReference>
<keyword evidence="7 14" id="KW-0418">Kinase</keyword>